<dbReference type="Pfam" id="PF07883">
    <property type="entry name" value="Cupin_2"/>
    <property type="match status" value="1"/>
</dbReference>
<dbReference type="Proteomes" id="UP000770889">
    <property type="component" value="Unassembled WGS sequence"/>
</dbReference>
<protein>
    <submittedName>
        <fullName evidence="2">Cupin domain-containing protein</fullName>
    </submittedName>
</protein>
<dbReference type="SUPFAM" id="SSF51182">
    <property type="entry name" value="RmlC-like cupins"/>
    <property type="match status" value="1"/>
</dbReference>
<evidence type="ECO:0000313" key="3">
    <source>
        <dbReference type="Proteomes" id="UP000770889"/>
    </source>
</evidence>
<name>A0A944QUI8_9GAMM</name>
<proteinExistence type="predicted"/>
<dbReference type="AlphaFoldDB" id="A0A944QUI8"/>
<accession>A0A944QUI8</accession>
<feature type="domain" description="Cupin type-2" evidence="1">
    <location>
        <begin position="39"/>
        <end position="100"/>
    </location>
</feature>
<gene>
    <name evidence="2" type="ORF">KME65_08155</name>
</gene>
<dbReference type="CDD" id="cd06981">
    <property type="entry name" value="cupin_reut_a1446"/>
    <property type="match status" value="1"/>
</dbReference>
<dbReference type="InterPro" id="IPR014710">
    <property type="entry name" value="RmlC-like_jellyroll"/>
</dbReference>
<evidence type="ECO:0000313" key="2">
    <source>
        <dbReference type="EMBL" id="MBT2988925.1"/>
    </source>
</evidence>
<dbReference type="InterPro" id="IPR011051">
    <property type="entry name" value="RmlC_Cupin_sf"/>
</dbReference>
<dbReference type="InterPro" id="IPR013096">
    <property type="entry name" value="Cupin_2"/>
</dbReference>
<evidence type="ECO:0000259" key="1">
    <source>
        <dbReference type="Pfam" id="PF07883"/>
    </source>
</evidence>
<organism evidence="2 3">
    <name type="scientific">Candidatus Thiodiazotropha taylori</name>
    <dbReference type="NCBI Taxonomy" id="2792791"/>
    <lineage>
        <taxon>Bacteria</taxon>
        <taxon>Pseudomonadati</taxon>
        <taxon>Pseudomonadota</taxon>
        <taxon>Gammaproteobacteria</taxon>
        <taxon>Chromatiales</taxon>
        <taxon>Sedimenticolaceae</taxon>
        <taxon>Candidatus Thiodiazotropha</taxon>
    </lineage>
</organism>
<sequence>MADINLFKPDRADGEKESFETLLNSDKVTIERILSPPDTITEIAQQPHDEWVCVLQGSAKLEMENRQITLYRGDSVLIPSHTPHRVITTSHQPHCIWLAIHIL</sequence>
<reference evidence="2 3" key="1">
    <citation type="submission" date="2021-05" db="EMBL/GenBank/DDBJ databases">
        <title>Genetic and Functional Diversity in Clade A Lucinid endosymbionts from the Bahamas.</title>
        <authorList>
            <person name="Giani N.M."/>
            <person name="Engel A.S."/>
            <person name="Campbell B.J."/>
        </authorList>
    </citation>
    <scope>NUCLEOTIDE SEQUENCE [LARGE SCALE GENOMIC DNA]</scope>
    <source>
        <strain evidence="2">LUC16012Gg_MoonRockCtena</strain>
    </source>
</reference>
<comment type="caution">
    <text evidence="2">The sequence shown here is derived from an EMBL/GenBank/DDBJ whole genome shotgun (WGS) entry which is preliminary data.</text>
</comment>
<dbReference type="EMBL" id="JAHHGM010000006">
    <property type="protein sequence ID" value="MBT2988925.1"/>
    <property type="molecule type" value="Genomic_DNA"/>
</dbReference>
<dbReference type="Gene3D" id="2.60.120.10">
    <property type="entry name" value="Jelly Rolls"/>
    <property type="match status" value="1"/>
</dbReference>